<organism evidence="2 3">
    <name type="scientific">Urbifossiella limnaea</name>
    <dbReference type="NCBI Taxonomy" id="2528023"/>
    <lineage>
        <taxon>Bacteria</taxon>
        <taxon>Pseudomonadati</taxon>
        <taxon>Planctomycetota</taxon>
        <taxon>Planctomycetia</taxon>
        <taxon>Gemmatales</taxon>
        <taxon>Gemmataceae</taxon>
        <taxon>Urbifossiella</taxon>
    </lineage>
</organism>
<dbReference type="Proteomes" id="UP000319576">
    <property type="component" value="Chromosome"/>
</dbReference>
<sequence>MPRDTTSTRAVYGRHEDRYLDLVRQFPLRPLRTDADLDAAVAVLDALTDRDELAPPEQDYLDVLTDLVEAYEDATVPMTPVGDAELLRALIEGKGATQAQVAAGAGLAVSTVSELLSGKRKLNRGQIGKLAHYFKVNPGVFAFPR</sequence>
<dbReference type="EMBL" id="CP036273">
    <property type="protein sequence ID" value="QDU19043.1"/>
    <property type="molecule type" value="Genomic_DNA"/>
</dbReference>
<dbReference type="GO" id="GO:0003677">
    <property type="term" value="F:DNA binding"/>
    <property type="evidence" value="ECO:0007669"/>
    <property type="project" value="InterPro"/>
</dbReference>
<dbReference type="AlphaFoldDB" id="A0A517XNF4"/>
<dbReference type="PROSITE" id="PS50943">
    <property type="entry name" value="HTH_CROC1"/>
    <property type="match status" value="1"/>
</dbReference>
<dbReference type="KEGG" id="uli:ETAA1_09460"/>
<protein>
    <submittedName>
        <fullName evidence="2">Helix-turn-helix protein</fullName>
    </submittedName>
</protein>
<name>A0A517XNF4_9BACT</name>
<evidence type="ECO:0000259" key="1">
    <source>
        <dbReference type="PROSITE" id="PS50943"/>
    </source>
</evidence>
<dbReference type="InterPro" id="IPR001387">
    <property type="entry name" value="Cro/C1-type_HTH"/>
</dbReference>
<dbReference type="RefSeq" id="WP_145234739.1">
    <property type="nucleotide sequence ID" value="NZ_CP036273.1"/>
</dbReference>
<reference evidence="2 3" key="1">
    <citation type="submission" date="2019-02" db="EMBL/GenBank/DDBJ databases">
        <title>Deep-cultivation of Planctomycetes and their phenomic and genomic characterization uncovers novel biology.</title>
        <authorList>
            <person name="Wiegand S."/>
            <person name="Jogler M."/>
            <person name="Boedeker C."/>
            <person name="Pinto D."/>
            <person name="Vollmers J."/>
            <person name="Rivas-Marin E."/>
            <person name="Kohn T."/>
            <person name="Peeters S.H."/>
            <person name="Heuer A."/>
            <person name="Rast P."/>
            <person name="Oberbeckmann S."/>
            <person name="Bunk B."/>
            <person name="Jeske O."/>
            <person name="Meyerdierks A."/>
            <person name="Storesund J.E."/>
            <person name="Kallscheuer N."/>
            <person name="Luecker S."/>
            <person name="Lage O.M."/>
            <person name="Pohl T."/>
            <person name="Merkel B.J."/>
            <person name="Hornburger P."/>
            <person name="Mueller R.-W."/>
            <person name="Bruemmer F."/>
            <person name="Labrenz M."/>
            <person name="Spormann A.M."/>
            <person name="Op den Camp H."/>
            <person name="Overmann J."/>
            <person name="Amann R."/>
            <person name="Jetten M.S.M."/>
            <person name="Mascher T."/>
            <person name="Medema M.H."/>
            <person name="Devos D.P."/>
            <person name="Kaster A.-K."/>
            <person name="Ovreas L."/>
            <person name="Rohde M."/>
            <person name="Galperin M.Y."/>
            <person name="Jogler C."/>
        </authorList>
    </citation>
    <scope>NUCLEOTIDE SEQUENCE [LARGE SCALE GENOMIC DNA]</scope>
    <source>
        <strain evidence="2 3">ETA_A1</strain>
    </source>
</reference>
<dbReference type="SUPFAM" id="SSF47413">
    <property type="entry name" value="lambda repressor-like DNA-binding domains"/>
    <property type="match status" value="1"/>
</dbReference>
<evidence type="ECO:0000313" key="2">
    <source>
        <dbReference type="EMBL" id="QDU19043.1"/>
    </source>
</evidence>
<dbReference type="SMART" id="SM00530">
    <property type="entry name" value="HTH_XRE"/>
    <property type="match status" value="1"/>
</dbReference>
<dbReference type="CDD" id="cd00093">
    <property type="entry name" value="HTH_XRE"/>
    <property type="match status" value="1"/>
</dbReference>
<dbReference type="Pfam" id="PF01381">
    <property type="entry name" value="HTH_3"/>
    <property type="match status" value="1"/>
</dbReference>
<dbReference type="Gene3D" id="1.10.260.40">
    <property type="entry name" value="lambda repressor-like DNA-binding domains"/>
    <property type="match status" value="1"/>
</dbReference>
<keyword evidence="3" id="KW-1185">Reference proteome</keyword>
<proteinExistence type="predicted"/>
<accession>A0A517XNF4</accession>
<feature type="domain" description="HTH cro/C1-type" evidence="1">
    <location>
        <begin position="87"/>
        <end position="141"/>
    </location>
</feature>
<dbReference type="InterPro" id="IPR010982">
    <property type="entry name" value="Lambda_DNA-bd_dom_sf"/>
</dbReference>
<dbReference type="OrthoDB" id="282415at2"/>
<evidence type="ECO:0000313" key="3">
    <source>
        <dbReference type="Proteomes" id="UP000319576"/>
    </source>
</evidence>
<gene>
    <name evidence="2" type="ORF">ETAA1_09460</name>
</gene>